<protein>
    <recommendedName>
        <fullName evidence="6">Serine hydrolase</fullName>
    </recommendedName>
</protein>
<evidence type="ECO:0000259" key="3">
    <source>
        <dbReference type="Pfam" id="PF24092"/>
    </source>
</evidence>
<proteinExistence type="predicted"/>
<gene>
    <name evidence="4" type="ORF">DFR75_102484</name>
</gene>
<dbReference type="Pfam" id="PF24092">
    <property type="entry name" value="DUF7373_C"/>
    <property type="match status" value="1"/>
</dbReference>
<accession>A0A4V3CQ43</accession>
<keyword evidence="1" id="KW-0732">Signal</keyword>
<organism evidence="4 5">
    <name type="scientific">Nocardia ignorata</name>
    <dbReference type="NCBI Taxonomy" id="145285"/>
    <lineage>
        <taxon>Bacteria</taxon>
        <taxon>Bacillati</taxon>
        <taxon>Actinomycetota</taxon>
        <taxon>Actinomycetes</taxon>
        <taxon>Mycobacteriales</taxon>
        <taxon>Nocardiaceae</taxon>
        <taxon>Nocardia</taxon>
    </lineage>
</organism>
<feature type="domain" description="DUF7373" evidence="2">
    <location>
        <begin position="51"/>
        <end position="254"/>
    </location>
</feature>
<dbReference type="InterPro" id="IPR055797">
    <property type="entry name" value="DUF7373"/>
</dbReference>
<evidence type="ECO:0000256" key="1">
    <source>
        <dbReference type="SAM" id="SignalP"/>
    </source>
</evidence>
<dbReference type="Proteomes" id="UP000295087">
    <property type="component" value="Unassembled WGS sequence"/>
</dbReference>
<dbReference type="InterPro" id="IPR056463">
    <property type="entry name" value="DUF7373_C"/>
</dbReference>
<evidence type="ECO:0000313" key="5">
    <source>
        <dbReference type="Proteomes" id="UP000295087"/>
    </source>
</evidence>
<sequence length="415" mass="45770">MVLLLAASLVVAACGGSMQGRAGPGEIDVRKLDVGKYAVLPYEFREAVYHHTVSQGRALAIARLANSVALGTEIDPALRYGIERHAIDEPREVAAVLADATRSVAEKHGVMFGFSVRSRTTPLRENTYASEVLEGEPDQGDTTAVGITVLQLPDQARARAAALELEQADFWLAPDLNVPVFLDNYPAAQGHWRPGVRSMVSVVAHGQYVVHVYAVAPKPELGALRSLTERTLAAQLPLLDALPPLSPREVLRLDRDPDGVLRRVLDPRERMPSQPAFDVDYTTATMTPRAFLQLTEDRQEWKRILDLGGVDRIATVYEGALLLRARDRDAAERVWQARKDLPTTTPLAGPQVPDTFCFNNAEKYSPAGPYVSRETRYLCVLRYDRYVAVVMSNQVPDLYQRAAAQYALLANSAYL</sequence>
<evidence type="ECO:0000259" key="2">
    <source>
        <dbReference type="Pfam" id="PF24088"/>
    </source>
</evidence>
<reference evidence="4 5" key="1">
    <citation type="submission" date="2019-03" db="EMBL/GenBank/DDBJ databases">
        <title>Genomic Encyclopedia of Type Strains, Phase IV (KMG-IV): sequencing the most valuable type-strain genomes for metagenomic binning, comparative biology and taxonomic classification.</title>
        <authorList>
            <person name="Goeker M."/>
        </authorList>
    </citation>
    <scope>NUCLEOTIDE SEQUENCE [LARGE SCALE GENOMIC DNA]</scope>
    <source>
        <strain evidence="4 5">DSM 44496</strain>
    </source>
</reference>
<dbReference type="Pfam" id="PF24088">
    <property type="entry name" value="DUF7373"/>
    <property type="match status" value="1"/>
</dbReference>
<comment type="caution">
    <text evidence="4">The sequence shown here is derived from an EMBL/GenBank/DDBJ whole genome shotgun (WGS) entry which is preliminary data.</text>
</comment>
<evidence type="ECO:0008006" key="6">
    <source>
        <dbReference type="Google" id="ProtNLM"/>
    </source>
</evidence>
<name>A0A4V3CQ43_NOCIG</name>
<feature type="signal peptide" evidence="1">
    <location>
        <begin position="1"/>
        <end position="22"/>
    </location>
</feature>
<keyword evidence="5" id="KW-1185">Reference proteome</keyword>
<evidence type="ECO:0000313" key="4">
    <source>
        <dbReference type="EMBL" id="TDP39765.1"/>
    </source>
</evidence>
<feature type="domain" description="DUF7373" evidence="3">
    <location>
        <begin position="261"/>
        <end position="412"/>
    </location>
</feature>
<dbReference type="AlphaFoldDB" id="A0A4V3CQ43"/>
<feature type="chain" id="PRO_5038546195" description="Serine hydrolase" evidence="1">
    <location>
        <begin position="23"/>
        <end position="415"/>
    </location>
</feature>
<dbReference type="EMBL" id="SNXK01000002">
    <property type="protein sequence ID" value="TDP39765.1"/>
    <property type="molecule type" value="Genomic_DNA"/>
</dbReference>